<keyword evidence="2" id="KW-0677">Repeat</keyword>
<feature type="repeat" description="WD" evidence="3">
    <location>
        <begin position="1469"/>
        <end position="1494"/>
    </location>
</feature>
<keyword evidence="1 3" id="KW-0853">WD repeat</keyword>
<feature type="region of interest" description="Disordered" evidence="4">
    <location>
        <begin position="197"/>
        <end position="223"/>
    </location>
</feature>
<dbReference type="SUPFAM" id="SSF50978">
    <property type="entry name" value="WD40 repeat-like"/>
    <property type="match status" value="2"/>
</dbReference>
<dbReference type="InterPro" id="IPR020472">
    <property type="entry name" value="WD40_PAC1"/>
</dbReference>
<feature type="repeat" description="WD" evidence="3">
    <location>
        <begin position="1147"/>
        <end position="1188"/>
    </location>
</feature>
<evidence type="ECO:0000256" key="1">
    <source>
        <dbReference type="ARBA" id="ARBA00022574"/>
    </source>
</evidence>
<dbReference type="SMART" id="SM00320">
    <property type="entry name" value="WD40"/>
    <property type="match status" value="14"/>
</dbReference>
<dbReference type="PANTHER" id="PTHR19848:SF8">
    <property type="entry name" value="F-BOX AND WD REPEAT DOMAIN CONTAINING 7"/>
    <property type="match status" value="1"/>
</dbReference>
<feature type="repeat" description="WD" evidence="3">
    <location>
        <begin position="1551"/>
        <end position="1592"/>
    </location>
</feature>
<evidence type="ECO:0000256" key="4">
    <source>
        <dbReference type="SAM" id="MobiDB-lite"/>
    </source>
</evidence>
<dbReference type="InterPro" id="IPR036322">
    <property type="entry name" value="WD40_repeat_dom_sf"/>
</dbReference>
<dbReference type="PROSITE" id="PS00678">
    <property type="entry name" value="WD_REPEATS_1"/>
    <property type="match status" value="5"/>
</dbReference>
<feature type="repeat" description="WD" evidence="3">
    <location>
        <begin position="1105"/>
        <end position="1146"/>
    </location>
</feature>
<dbReference type="InterPro" id="IPR035892">
    <property type="entry name" value="C2_domain_sf"/>
</dbReference>
<dbReference type="InterPro" id="IPR019775">
    <property type="entry name" value="WD40_repeat_CS"/>
</dbReference>
<protein>
    <submittedName>
        <fullName evidence="6">WD40 repeat-like protein</fullName>
    </submittedName>
</protein>
<dbReference type="InterPro" id="IPR056884">
    <property type="entry name" value="NPHP3-like_N"/>
</dbReference>
<dbReference type="Proteomes" id="UP000076532">
    <property type="component" value="Unassembled WGS sequence"/>
</dbReference>
<feature type="domain" description="C2" evidence="5">
    <location>
        <begin position="1"/>
        <end position="109"/>
    </location>
</feature>
<proteinExistence type="predicted"/>
<evidence type="ECO:0000259" key="5">
    <source>
        <dbReference type="PROSITE" id="PS50004"/>
    </source>
</evidence>
<dbReference type="SUPFAM" id="SSF49562">
    <property type="entry name" value="C2 domain (Calcium/lipid-binding domain, CaLB)"/>
    <property type="match status" value="1"/>
</dbReference>
<dbReference type="EMBL" id="KV417535">
    <property type="protein sequence ID" value="KZP23038.1"/>
    <property type="molecule type" value="Genomic_DNA"/>
</dbReference>
<feature type="repeat" description="WD" evidence="3">
    <location>
        <begin position="1593"/>
        <end position="1626"/>
    </location>
</feature>
<organism evidence="6 7">
    <name type="scientific">Athelia psychrophila</name>
    <dbReference type="NCBI Taxonomy" id="1759441"/>
    <lineage>
        <taxon>Eukaryota</taxon>
        <taxon>Fungi</taxon>
        <taxon>Dikarya</taxon>
        <taxon>Basidiomycota</taxon>
        <taxon>Agaricomycotina</taxon>
        <taxon>Agaricomycetes</taxon>
        <taxon>Agaricomycetidae</taxon>
        <taxon>Atheliales</taxon>
        <taxon>Atheliaceae</taxon>
        <taxon>Athelia</taxon>
    </lineage>
</organism>
<dbReference type="InterPro" id="IPR015943">
    <property type="entry name" value="WD40/YVTN_repeat-like_dom_sf"/>
</dbReference>
<dbReference type="Gene3D" id="2.130.10.10">
    <property type="entry name" value="YVTN repeat-like/Quinoprotein amine dehydrogenase"/>
    <property type="match status" value="5"/>
</dbReference>
<dbReference type="PROSITE" id="PS50294">
    <property type="entry name" value="WD_REPEATS_REGION"/>
    <property type="match status" value="9"/>
</dbReference>
<feature type="repeat" description="WD" evidence="3">
    <location>
        <begin position="1239"/>
        <end position="1263"/>
    </location>
</feature>
<reference evidence="6 7" key="1">
    <citation type="journal article" date="2016" name="Mol. Biol. Evol.">
        <title>Comparative Genomics of Early-Diverging Mushroom-Forming Fungi Provides Insights into the Origins of Lignocellulose Decay Capabilities.</title>
        <authorList>
            <person name="Nagy L.G."/>
            <person name="Riley R."/>
            <person name="Tritt A."/>
            <person name="Adam C."/>
            <person name="Daum C."/>
            <person name="Floudas D."/>
            <person name="Sun H."/>
            <person name="Yadav J.S."/>
            <person name="Pangilinan J."/>
            <person name="Larsson K.H."/>
            <person name="Matsuura K."/>
            <person name="Barry K."/>
            <person name="Labutti K."/>
            <person name="Kuo R."/>
            <person name="Ohm R.A."/>
            <person name="Bhattacharya S.S."/>
            <person name="Shirouzu T."/>
            <person name="Yoshinaga Y."/>
            <person name="Martin F.M."/>
            <person name="Grigoriev I.V."/>
            <person name="Hibbett D.S."/>
        </authorList>
    </citation>
    <scope>NUCLEOTIDE SEQUENCE [LARGE SCALE GENOMIC DNA]</scope>
    <source>
        <strain evidence="6 7">CBS 109695</strain>
    </source>
</reference>
<feature type="compositionally biased region" description="Polar residues" evidence="4">
    <location>
        <begin position="138"/>
        <end position="153"/>
    </location>
</feature>
<dbReference type="PANTHER" id="PTHR19848">
    <property type="entry name" value="WD40 REPEAT PROTEIN"/>
    <property type="match status" value="1"/>
</dbReference>
<feature type="repeat" description="WD" evidence="3">
    <location>
        <begin position="1189"/>
        <end position="1230"/>
    </location>
</feature>
<keyword evidence="7" id="KW-1185">Reference proteome</keyword>
<dbReference type="Pfam" id="PF24883">
    <property type="entry name" value="NPHP3_N"/>
    <property type="match status" value="1"/>
</dbReference>
<name>A0A166LJZ7_9AGAM</name>
<dbReference type="PRINTS" id="PR00320">
    <property type="entry name" value="GPROTEINBRPT"/>
</dbReference>
<feature type="repeat" description="WD" evidence="3">
    <location>
        <begin position="1063"/>
        <end position="1104"/>
    </location>
</feature>
<accession>A0A166LJZ7</accession>
<evidence type="ECO:0000256" key="2">
    <source>
        <dbReference type="ARBA" id="ARBA00022737"/>
    </source>
</evidence>
<dbReference type="CDD" id="cd00200">
    <property type="entry name" value="WD40"/>
    <property type="match status" value="2"/>
</dbReference>
<dbReference type="Pfam" id="PF00400">
    <property type="entry name" value="WD40"/>
    <property type="match status" value="14"/>
</dbReference>
<sequence>MPSSSSHGSLFVVAVKDLKCTNVPSIGIFKRPGKCYLQLVLGAAKRTTITLKGSAAEWNEVFHFDIQGPGELKIGLYTVSKIGSDVYVGGLKETLQFYVAEERQVHRTLVTYDTEGNLNMSASSIQFTVMAFPKPGQATPSVRSIPTPSTNRHLSIESDRRRRMSNTTSSTLLSPIDFSPMFHERSLSGSDGYNTTYTSSPSPTTHLAISSESEPAGATPMNPHSPVRTMDVPDTIPGTSGTIVPLINIRQPSLPTAVSKETTDTAVYEAFDSMRQMGHAPKVLHTSGNVDNCRDSDHNGSNAWVSLLDKVQSFARLMDAVAEVHPYAQLAWSVLSAAYKVLNAQNARDNSIDSLVETMWDVYTTIHQSEPLNNLSTHTPILALMAKQTTECAYFIRDYAKKKRFLKRLMTHALSNTDTQIQKYQRKFADLRKALQEKAVIQTEITVLHTRADLERLSEAVTDIVIAINLDDMNYARGARYNPDKGCLSGTRKGLIDQILGWINDDTDDASQRFDALRRLGSSFCFDRSHQAERRPDNVFSTIARDLAESDHQRKARLHDAIRGKRSLRTTSSILEQFEIFILQPAVQLQSLTVGPILIVIDALDESGDVAARRDILSALADKAHELPNNFRILVTTRGEDDILISLSHLSHVLCIDMNELDVEPDISLFVEKELDDVTSISSDSQWRPWLVEESNGVFQWAFTACNFVKGGGDLVTDPERKLNILASAPQGDIDSLDRLYLEVLKQTFDVRAADRMRRFKAVVGHTLAAQAPLSMVSLKELHSQYGTAADVDEILRPLGVLFSGVESDTKPVHPLHESLRDFLTNKKRSGPFYVDVSLYRRDIVIRSLMLMNNCLHFNICHLEQSFSANQDIQDFQERVKNNIQPHVSYACRFWPEQLSATIYDSQIAKLVGTFLTSRALFWLEVLSANREVNDAPSILLAVIQWSQDDTITALAKDLRQFVLTFGSVISRSIPHIYLSALPAAPQRSKIAEIYNPQYLPARGTLCDAVSTWPSIQNTVLCNTGPVLCVALSRDGKHFASGSSNAVAVWDLTTGEIISGPLTHDDASAIISIAFSHSGRYIASGSEGGMISSWHIDSGRNIVCGNGHSDSITSMMYSQHFELLVSGSSDCTIRTWDALTLESISTFRGPKEGINCVSISPNSILLASGSDDKAVQIWDVQTSAKRMPFEGHNGPVTSVAFAPDNERIISGSSDCTVRMWNVSTGASLAVYKNLNTVLINSVALSPDGKLVVSGSSRPDVAVWRTQYPNVLPELLRGHRDSITSIAFAQGGSSEHFVSGSKDGTMNVWTTQGLTEGETTATSARDGKSAWGCYHSTADGTTFNFHCLVISVAYSPSRKCVATGSSDGAFRVWDAVYGKLLVGPIKADSYSVNSVCFSPDGKVIASGGDDGTLCLWESTTGKPASAPFKAHKKKLLSVSFSPDGMFLVSASRDHTIVVWGRSGNIIAGPLRGHSAQVNSVAYSSDGKRIVSGADDIYIWETHGGRVSGPFKGHAKQVLSVTFSHDDTRILSGGQDHMIRIWDAATGENTATLTGHTKAVHSVQFVSSDMLILSGSADNTVRLWDVLQGQTISVFRNHTNSVSSVALAPDGTRFASGSDDGVMRVRDLWAGEWQAPSKGNLSTRFNGISLLDNGWITDSRGVLLLWLPPWARVGFWLTDRIIVVQGYGSLNLTHILRYDRWHTLCCRAAEAIVSS</sequence>
<feature type="repeat" description="WD" evidence="3">
    <location>
        <begin position="1348"/>
        <end position="1373"/>
    </location>
</feature>
<evidence type="ECO:0000313" key="6">
    <source>
        <dbReference type="EMBL" id="KZP23038.1"/>
    </source>
</evidence>
<dbReference type="OrthoDB" id="538223at2759"/>
<feature type="repeat" description="WD" evidence="3">
    <location>
        <begin position="1384"/>
        <end position="1425"/>
    </location>
</feature>
<dbReference type="PROSITE" id="PS50004">
    <property type="entry name" value="C2"/>
    <property type="match status" value="1"/>
</dbReference>
<dbReference type="InterPro" id="IPR001680">
    <property type="entry name" value="WD40_rpt"/>
</dbReference>
<feature type="region of interest" description="Disordered" evidence="4">
    <location>
        <begin position="138"/>
        <end position="170"/>
    </location>
</feature>
<feature type="repeat" description="WD" evidence="3">
    <location>
        <begin position="1509"/>
        <end position="1550"/>
    </location>
</feature>
<dbReference type="InterPro" id="IPR000008">
    <property type="entry name" value="C2_dom"/>
</dbReference>
<evidence type="ECO:0000313" key="7">
    <source>
        <dbReference type="Proteomes" id="UP000076532"/>
    </source>
</evidence>
<evidence type="ECO:0000256" key="3">
    <source>
        <dbReference type="PROSITE-ProRule" id="PRU00221"/>
    </source>
</evidence>
<gene>
    <name evidence="6" type="ORF">FIBSPDRAFT_823923</name>
</gene>
<feature type="repeat" description="WD" evidence="3">
    <location>
        <begin position="1275"/>
        <end position="1308"/>
    </location>
</feature>
<feature type="repeat" description="WD" evidence="3">
    <location>
        <begin position="1427"/>
        <end position="1458"/>
    </location>
</feature>
<dbReference type="STRING" id="436010.A0A166LJZ7"/>
<dbReference type="PROSITE" id="PS50082">
    <property type="entry name" value="WD_REPEATS_2"/>
    <property type="match status" value="13"/>
</dbReference>